<comment type="similarity">
    <text evidence="5">Belongs to the complex I subunit 2 family.</text>
</comment>
<keyword evidence="3 5" id="KW-1133">Transmembrane helix</keyword>
<keyword evidence="9" id="KW-1185">Reference proteome</keyword>
<feature type="transmembrane region" description="Helical" evidence="5">
    <location>
        <begin position="310"/>
        <end position="331"/>
    </location>
</feature>
<organism evidence="8 9">
    <name type="scientific">Anseongella ginsenosidimutans</name>
    <dbReference type="NCBI Taxonomy" id="496056"/>
    <lineage>
        <taxon>Bacteria</taxon>
        <taxon>Pseudomonadati</taxon>
        <taxon>Bacteroidota</taxon>
        <taxon>Sphingobacteriia</taxon>
        <taxon>Sphingobacteriales</taxon>
        <taxon>Sphingobacteriaceae</taxon>
        <taxon>Anseongella</taxon>
    </lineage>
</organism>
<feature type="transmembrane region" description="Helical" evidence="5">
    <location>
        <begin position="432"/>
        <end position="451"/>
    </location>
</feature>
<reference evidence="8 9" key="1">
    <citation type="submission" date="2019-03" db="EMBL/GenBank/DDBJ databases">
        <title>Genomic Encyclopedia of Type Strains, Phase IV (KMG-IV): sequencing the most valuable type-strain genomes for metagenomic binning, comparative biology and taxonomic classification.</title>
        <authorList>
            <person name="Goeker M."/>
        </authorList>
    </citation>
    <scope>NUCLEOTIDE SEQUENCE [LARGE SCALE GENOMIC DNA]</scope>
    <source>
        <strain evidence="8 9">DSM 21100</strain>
    </source>
</reference>
<dbReference type="HAMAP" id="MF_00445">
    <property type="entry name" value="NDH1_NuoN_1"/>
    <property type="match status" value="1"/>
</dbReference>
<feature type="transmembrane region" description="Helical" evidence="5">
    <location>
        <begin position="254"/>
        <end position="276"/>
    </location>
</feature>
<comment type="subunit">
    <text evidence="5">NDH-1 is composed of 14 different subunits. Subunits NuoA, H, J, K, L, M, N constitute the membrane sector of the complex.</text>
</comment>
<dbReference type="EC" id="7.1.1.-" evidence="5"/>
<comment type="caution">
    <text evidence="8">The sequence shown here is derived from an EMBL/GenBank/DDBJ whole genome shotgun (WGS) entry which is preliminary data.</text>
</comment>
<evidence type="ECO:0000256" key="3">
    <source>
        <dbReference type="ARBA" id="ARBA00022989"/>
    </source>
</evidence>
<evidence type="ECO:0000256" key="6">
    <source>
        <dbReference type="RuleBase" id="RU000320"/>
    </source>
</evidence>
<dbReference type="NCBIfam" id="TIGR01770">
    <property type="entry name" value="NDH_I_N"/>
    <property type="match status" value="1"/>
</dbReference>
<gene>
    <name evidence="5" type="primary">nuoN</name>
    <name evidence="8" type="ORF">EDD80_102250</name>
</gene>
<keyword evidence="5" id="KW-1278">Translocase</keyword>
<keyword evidence="2 5" id="KW-0812">Transmembrane</keyword>
<protein>
    <recommendedName>
        <fullName evidence="5">NADH-quinone oxidoreductase subunit N</fullName>
        <ecNumber evidence="5">7.1.1.-</ecNumber>
    </recommendedName>
    <alternativeName>
        <fullName evidence="5">NADH dehydrogenase I subunit N</fullName>
    </alternativeName>
    <alternativeName>
        <fullName evidence="5">NDH-1 subunit N</fullName>
    </alternativeName>
</protein>
<evidence type="ECO:0000256" key="5">
    <source>
        <dbReference type="HAMAP-Rule" id="MF_00445"/>
    </source>
</evidence>
<feature type="transmembrane region" description="Helical" evidence="5">
    <location>
        <begin position="115"/>
        <end position="134"/>
    </location>
</feature>
<keyword evidence="5" id="KW-0520">NAD</keyword>
<evidence type="ECO:0000256" key="2">
    <source>
        <dbReference type="ARBA" id="ARBA00022692"/>
    </source>
</evidence>
<feature type="transmembrane region" description="Helical" evidence="5">
    <location>
        <begin position="387"/>
        <end position="407"/>
    </location>
</feature>
<feature type="transmembrane region" description="Helical" evidence="5">
    <location>
        <begin position="61"/>
        <end position="79"/>
    </location>
</feature>
<dbReference type="InterPro" id="IPR010096">
    <property type="entry name" value="NADH-Q_OxRdtase_suN/2"/>
</dbReference>
<proteinExistence type="inferred from homology"/>
<evidence type="ECO:0000313" key="8">
    <source>
        <dbReference type="EMBL" id="TCS89058.1"/>
    </source>
</evidence>
<keyword evidence="5" id="KW-1003">Cell membrane</keyword>
<comment type="catalytic activity">
    <reaction evidence="5">
        <text>a quinone + NADH + 5 H(+)(in) = a quinol + NAD(+) + 4 H(+)(out)</text>
        <dbReference type="Rhea" id="RHEA:57888"/>
        <dbReference type="ChEBI" id="CHEBI:15378"/>
        <dbReference type="ChEBI" id="CHEBI:24646"/>
        <dbReference type="ChEBI" id="CHEBI:57540"/>
        <dbReference type="ChEBI" id="CHEBI:57945"/>
        <dbReference type="ChEBI" id="CHEBI:132124"/>
    </reaction>
</comment>
<comment type="subcellular location">
    <subcellularLocation>
        <location evidence="5">Cell membrane</location>
        <topology evidence="5">Multi-pass membrane protein</topology>
    </subcellularLocation>
    <subcellularLocation>
        <location evidence="1">Endomembrane system</location>
        <topology evidence="1">Multi-pass membrane protein</topology>
    </subcellularLocation>
    <subcellularLocation>
        <location evidence="6">Membrane</location>
        <topology evidence="6">Multi-pass membrane protein</topology>
    </subcellularLocation>
</comment>
<dbReference type="AlphaFoldDB" id="A0A4R3KV77"/>
<feature type="transmembrane region" description="Helical" evidence="5">
    <location>
        <begin position="352"/>
        <end position="375"/>
    </location>
</feature>
<dbReference type="Proteomes" id="UP000295807">
    <property type="component" value="Unassembled WGS sequence"/>
</dbReference>
<dbReference type="EMBL" id="SMAD01000002">
    <property type="protein sequence ID" value="TCS89058.1"/>
    <property type="molecule type" value="Genomic_DNA"/>
</dbReference>
<dbReference type="GO" id="GO:0042773">
    <property type="term" value="P:ATP synthesis coupled electron transport"/>
    <property type="evidence" value="ECO:0007669"/>
    <property type="project" value="InterPro"/>
</dbReference>
<evidence type="ECO:0000256" key="1">
    <source>
        <dbReference type="ARBA" id="ARBA00004127"/>
    </source>
</evidence>
<dbReference type="InterPro" id="IPR001750">
    <property type="entry name" value="ND/Mrp_TM"/>
</dbReference>
<evidence type="ECO:0000313" key="9">
    <source>
        <dbReference type="Proteomes" id="UP000295807"/>
    </source>
</evidence>
<dbReference type="PRINTS" id="PR01434">
    <property type="entry name" value="NADHDHGNASE5"/>
</dbReference>
<feature type="transmembrane region" description="Helical" evidence="5">
    <location>
        <begin position="283"/>
        <end position="304"/>
    </location>
</feature>
<dbReference type="RefSeq" id="WP_132128148.1">
    <property type="nucleotide sequence ID" value="NZ_CP042432.1"/>
</dbReference>
<dbReference type="GO" id="GO:0050136">
    <property type="term" value="F:NADH dehydrogenase (quinone) (non-electrogenic) activity"/>
    <property type="evidence" value="ECO:0007669"/>
    <property type="project" value="UniProtKB-UniRule"/>
</dbReference>
<feature type="transmembrane region" description="Helical" evidence="5">
    <location>
        <begin position="187"/>
        <end position="211"/>
    </location>
</feature>
<dbReference type="PANTHER" id="PTHR22773">
    <property type="entry name" value="NADH DEHYDROGENASE"/>
    <property type="match status" value="1"/>
</dbReference>
<feature type="transmembrane region" description="Helical" evidence="5">
    <location>
        <begin position="91"/>
        <end position="109"/>
    </location>
</feature>
<dbReference type="GO" id="GO:0005886">
    <property type="term" value="C:plasma membrane"/>
    <property type="evidence" value="ECO:0007669"/>
    <property type="project" value="UniProtKB-SubCell"/>
</dbReference>
<dbReference type="Pfam" id="PF00361">
    <property type="entry name" value="Proton_antipo_M"/>
    <property type="match status" value="1"/>
</dbReference>
<name>A0A4R3KV77_9SPHI</name>
<dbReference type="OrthoDB" id="9811718at2"/>
<feature type="transmembrane region" description="Helical" evidence="5">
    <location>
        <begin position="223"/>
        <end position="248"/>
    </location>
</feature>
<accession>A0A4R3KV77</accession>
<feature type="transmembrane region" description="Helical" evidence="5">
    <location>
        <begin position="146"/>
        <end position="167"/>
    </location>
</feature>
<sequence length="455" mass="49177">MTSLIIVSLLAVAVLYLGLFKYKTALLPVSVTGLLAAAAMALLDWNQEKMYFSEMMLFDNYAVAFSVLLILTTLLIFGLSRNYFEKISGNVAEYYAMLLFALAGGIVMVSFYNMAMLFIGIEILSVSLYVLAGIRRNDPSSNEASLKYFLMGSFATGFLLFGIALIYGATGSFNLAAIAASDALESGLFRCGVLLMLVGLSFKVSAAPFHFWTPDVYQGSPGLVAMFMATVVKTAGFAAFLRLFSIAFPDISGFWSVTVAVLCILTLFSGNISAVFQQNFKRLLAWSSVSHAGYLLLAILAVGLSASSAVLVYTIAYSLASVAAFGIMILVSRERGSDHLDSFNGLSKSNPFLAFTLTLAVCSLAGIPLTAGFFGKFYVFKVALEQGYTWLVIIAVINAMIGIYYYFKVVIAMYMKENAAAAAISVQPGQRWVLSVVVILLFLFGIFPGLITDIL</sequence>
<dbReference type="GO" id="GO:0048038">
    <property type="term" value="F:quinone binding"/>
    <property type="evidence" value="ECO:0007669"/>
    <property type="project" value="UniProtKB-KW"/>
</dbReference>
<feature type="domain" description="NADH:quinone oxidoreductase/Mrp antiporter transmembrane" evidence="7">
    <location>
        <begin position="113"/>
        <end position="401"/>
    </location>
</feature>
<evidence type="ECO:0000256" key="4">
    <source>
        <dbReference type="ARBA" id="ARBA00023136"/>
    </source>
</evidence>
<keyword evidence="4 5" id="KW-0472">Membrane</keyword>
<keyword evidence="5" id="KW-0874">Quinone</keyword>
<dbReference type="GO" id="GO:0008137">
    <property type="term" value="F:NADH dehydrogenase (ubiquinone) activity"/>
    <property type="evidence" value="ECO:0007669"/>
    <property type="project" value="InterPro"/>
</dbReference>
<keyword evidence="5" id="KW-0813">Transport</keyword>
<dbReference type="GO" id="GO:0012505">
    <property type="term" value="C:endomembrane system"/>
    <property type="evidence" value="ECO:0007669"/>
    <property type="project" value="UniProtKB-SubCell"/>
</dbReference>
<comment type="function">
    <text evidence="5">NDH-1 shuttles electrons from NADH, via FMN and iron-sulfur (Fe-S) centers, to quinones in the respiratory chain. The immediate electron acceptor for the enzyme in this species is believed to be a menaquinone. Couples the redox reaction to proton translocation (for every two electrons transferred, four hydrogen ions are translocated across the cytoplasmic membrane), and thus conserves the redox energy in a proton gradient.</text>
</comment>
<evidence type="ECO:0000259" key="7">
    <source>
        <dbReference type="Pfam" id="PF00361"/>
    </source>
</evidence>